<evidence type="ECO:0000256" key="7">
    <source>
        <dbReference type="ARBA" id="ARBA00023125"/>
    </source>
</evidence>
<keyword evidence="4 9" id="KW-0808">Transferase</keyword>
<evidence type="ECO:0000256" key="9">
    <source>
        <dbReference type="PROSITE-ProRule" id="PRU01016"/>
    </source>
</evidence>
<accession>A0A137PHL0</accession>
<feature type="domain" description="BAH" evidence="11">
    <location>
        <begin position="389"/>
        <end position="501"/>
    </location>
</feature>
<dbReference type="PROSITE" id="PS00095">
    <property type="entry name" value="C5_MTASE_2"/>
    <property type="match status" value="1"/>
</dbReference>
<keyword evidence="13" id="KW-1185">Reference proteome</keyword>
<dbReference type="EMBL" id="KQ964423">
    <property type="protein sequence ID" value="KXN74494.1"/>
    <property type="molecule type" value="Genomic_DNA"/>
</dbReference>
<keyword evidence="5 9" id="KW-0949">S-adenosyl-L-methionine</keyword>
<dbReference type="PROSITE" id="PS00094">
    <property type="entry name" value="C5_MTASE_1"/>
    <property type="match status" value="1"/>
</dbReference>
<evidence type="ECO:0000256" key="2">
    <source>
        <dbReference type="ARBA" id="ARBA00011975"/>
    </source>
</evidence>
<feature type="region of interest" description="Disordered" evidence="10">
    <location>
        <begin position="1"/>
        <end position="38"/>
    </location>
</feature>
<proteinExistence type="inferred from homology"/>
<dbReference type="PROSITE" id="PS51679">
    <property type="entry name" value="SAM_MT_C5"/>
    <property type="match status" value="1"/>
</dbReference>
<dbReference type="InterPro" id="IPR001525">
    <property type="entry name" value="C5_MeTfrase"/>
</dbReference>
<dbReference type="SMART" id="SM00439">
    <property type="entry name" value="BAH"/>
    <property type="match status" value="2"/>
</dbReference>
<organism evidence="12 13">
    <name type="scientific">Conidiobolus coronatus (strain ATCC 28846 / CBS 209.66 / NRRL 28638)</name>
    <name type="common">Delacroixia coronata</name>
    <dbReference type="NCBI Taxonomy" id="796925"/>
    <lineage>
        <taxon>Eukaryota</taxon>
        <taxon>Fungi</taxon>
        <taxon>Fungi incertae sedis</taxon>
        <taxon>Zoopagomycota</taxon>
        <taxon>Entomophthoromycotina</taxon>
        <taxon>Entomophthoromycetes</taxon>
        <taxon>Entomophthorales</taxon>
        <taxon>Ancylistaceae</taxon>
        <taxon>Conidiobolus</taxon>
    </lineage>
</organism>
<comment type="similarity">
    <text evidence="9">Belongs to the class I-like SAM-binding methyltransferase superfamily. C5-methyltransferase family.</text>
</comment>
<feature type="active site" evidence="9">
    <location>
        <position position="788"/>
    </location>
</feature>
<evidence type="ECO:0000256" key="8">
    <source>
        <dbReference type="ARBA" id="ARBA00023242"/>
    </source>
</evidence>
<name>A0A137PHL0_CONC2</name>
<dbReference type="Proteomes" id="UP000070444">
    <property type="component" value="Unassembled WGS sequence"/>
</dbReference>
<evidence type="ECO:0000256" key="1">
    <source>
        <dbReference type="ARBA" id="ARBA00004123"/>
    </source>
</evidence>
<reference evidence="12 13" key="1">
    <citation type="journal article" date="2015" name="Genome Biol. Evol.">
        <title>Phylogenomic analyses indicate that early fungi evolved digesting cell walls of algal ancestors of land plants.</title>
        <authorList>
            <person name="Chang Y."/>
            <person name="Wang S."/>
            <person name="Sekimoto S."/>
            <person name="Aerts A.L."/>
            <person name="Choi C."/>
            <person name="Clum A."/>
            <person name="LaButti K.M."/>
            <person name="Lindquist E.A."/>
            <person name="Yee Ngan C."/>
            <person name="Ohm R.A."/>
            <person name="Salamov A.A."/>
            <person name="Grigoriev I.V."/>
            <person name="Spatafora J.W."/>
            <person name="Berbee M.L."/>
        </authorList>
    </citation>
    <scope>NUCLEOTIDE SEQUENCE [LARGE SCALE GENOMIC DNA]</scope>
    <source>
        <strain evidence="12 13">NRRL 28638</strain>
    </source>
</reference>
<evidence type="ECO:0000256" key="4">
    <source>
        <dbReference type="ARBA" id="ARBA00022679"/>
    </source>
</evidence>
<dbReference type="PANTHER" id="PTHR10629">
    <property type="entry name" value="CYTOSINE-SPECIFIC METHYLTRANSFERASE"/>
    <property type="match status" value="1"/>
</dbReference>
<feature type="region of interest" description="Disordered" evidence="10">
    <location>
        <begin position="1314"/>
        <end position="1334"/>
    </location>
</feature>
<protein>
    <recommendedName>
        <fullName evidence="2">DNA (cytosine-5-)-methyltransferase</fullName>
        <ecNumber evidence="2">2.1.1.37</ecNumber>
    </recommendedName>
</protein>
<dbReference type="InterPro" id="IPR043151">
    <property type="entry name" value="BAH_sf"/>
</dbReference>
<evidence type="ECO:0000313" key="13">
    <source>
        <dbReference type="Proteomes" id="UP000070444"/>
    </source>
</evidence>
<dbReference type="SUPFAM" id="SSF53335">
    <property type="entry name" value="S-adenosyl-L-methionine-dependent methyltransferases"/>
    <property type="match status" value="1"/>
</dbReference>
<dbReference type="PROSITE" id="PS51038">
    <property type="entry name" value="BAH"/>
    <property type="match status" value="2"/>
</dbReference>
<dbReference type="InterPro" id="IPR029063">
    <property type="entry name" value="SAM-dependent_MTases_sf"/>
</dbReference>
<dbReference type="Pfam" id="PF00145">
    <property type="entry name" value="DNA_methylase"/>
    <property type="match status" value="2"/>
</dbReference>
<comment type="subcellular location">
    <subcellularLocation>
        <location evidence="1">Nucleus</location>
    </subcellularLocation>
</comment>
<dbReference type="InterPro" id="IPR001025">
    <property type="entry name" value="BAH_dom"/>
</dbReference>
<dbReference type="Gene3D" id="3.40.50.150">
    <property type="entry name" value="Vaccinia Virus protein VP39"/>
    <property type="match status" value="1"/>
</dbReference>
<dbReference type="GO" id="GO:0003886">
    <property type="term" value="F:DNA (cytosine-5-)-methyltransferase activity"/>
    <property type="evidence" value="ECO:0007669"/>
    <property type="project" value="UniProtKB-EC"/>
</dbReference>
<dbReference type="PRINTS" id="PR00105">
    <property type="entry name" value="C5METTRFRASE"/>
</dbReference>
<evidence type="ECO:0000259" key="11">
    <source>
        <dbReference type="PROSITE" id="PS51038"/>
    </source>
</evidence>
<feature type="domain" description="BAH" evidence="11">
    <location>
        <begin position="526"/>
        <end position="662"/>
    </location>
</feature>
<dbReference type="InterPro" id="IPR018117">
    <property type="entry name" value="C5_DNA_meth_AS"/>
</dbReference>
<dbReference type="EC" id="2.1.1.37" evidence="2"/>
<dbReference type="GO" id="GO:0032259">
    <property type="term" value="P:methylation"/>
    <property type="evidence" value="ECO:0007669"/>
    <property type="project" value="UniProtKB-KW"/>
</dbReference>
<dbReference type="Gene3D" id="3.90.120.10">
    <property type="entry name" value="DNA Methylase, subunit A, domain 2"/>
    <property type="match status" value="2"/>
</dbReference>
<dbReference type="OrthoDB" id="5376140at2759"/>
<dbReference type="GO" id="GO:0005634">
    <property type="term" value="C:nucleus"/>
    <property type="evidence" value="ECO:0007669"/>
    <property type="project" value="UniProtKB-SubCell"/>
</dbReference>
<dbReference type="InterPro" id="IPR031303">
    <property type="entry name" value="C5_meth_CS"/>
</dbReference>
<evidence type="ECO:0000256" key="3">
    <source>
        <dbReference type="ARBA" id="ARBA00022603"/>
    </source>
</evidence>
<keyword evidence="6" id="KW-0677">Repeat</keyword>
<evidence type="ECO:0000313" key="12">
    <source>
        <dbReference type="EMBL" id="KXN74494.1"/>
    </source>
</evidence>
<dbReference type="Pfam" id="PF12047">
    <property type="entry name" value="DNMT1-RFD"/>
    <property type="match status" value="1"/>
</dbReference>
<keyword evidence="7" id="KW-0238">DNA-binding</keyword>
<dbReference type="GO" id="GO:0003677">
    <property type="term" value="F:DNA binding"/>
    <property type="evidence" value="ECO:0007669"/>
    <property type="project" value="UniProtKB-KW"/>
</dbReference>
<gene>
    <name evidence="12" type="ORF">CONCODRAFT_45891</name>
</gene>
<dbReference type="Pfam" id="PF01426">
    <property type="entry name" value="BAH"/>
    <property type="match status" value="2"/>
</dbReference>
<dbReference type="GO" id="GO:0003682">
    <property type="term" value="F:chromatin binding"/>
    <property type="evidence" value="ECO:0007669"/>
    <property type="project" value="InterPro"/>
</dbReference>
<dbReference type="Gene3D" id="2.30.30.490">
    <property type="match status" value="2"/>
</dbReference>
<dbReference type="STRING" id="796925.A0A137PHL0"/>
<sequence length="1355" mass="153557">MTEELTRSRRNVPKVDYSMDNSTRVRPKAEKSIGPKPQFTNKTHAFIAEVENAAHETEDLELIGEDKTLNTIDDLPCRVIQNFALYHPTKKQWVRLEQIGESEDFDETVCVGYLEPVFDGDNDDEFNNEVDEDEDAFQNGESDEPNGVLTKLTIIFHVQVEFKENGASEIWLRTQFAHYKLGKPHSSYAHKYNALFKQIRVTNLLISTLINDPESTLQSFEQNLAQMSKNTHSYYDTPLIITPYEFRNCLIYVREQLESWIDSNECFDLFTIPLCQSILDLSASAPLMRSSGGNARQRVNFGGSATKDNTTPPVLTQLVKEMAAGFLTPNQRAQNGLESAPIYKSGDENTTYWYGESVSIDKNRPVEILETDESFTNGEFYSKVKLGNEVIQIGDFATFKDPVSHRRRIALIRALFKDDSSKFKFIANVFIHGSETMIEELAGPQEFFATKEISTISLQNIQSKCKMDLMPLTKDESEYKGDSYFFRYGYDIDTGAFLNPAELLKETGRDHDETTVSKEQIVYKDVKYHLYDFVYIVPASETGPYKIGQIVPLDDDTPEWFEVQQVKSNTRLTVRFLKRVERSITTLEANTVHKPKTAVKDPRNLIMTDKFGTISIERLDGKCFVKQKDTIENLTEYVKNPDHFYISEIENDPEATQFSILKEVKYCEECLTELNTKIQQREETKSDSPLVALDIFSGCGGLTYGLKQAGIVDTQYSVEYNRAAAMSFSKNFPDATVYNQCANLVLKRAISEYSEGQSPAPAKDFLGRPLPMLPPPGSVDLIYCGPPCQGFSGMNRYKKANDIKNSLIATSLSYVDFYRPDYFLLENVRGLIEFKLGGEQDGLRIVGGIKQGVLKFIIRSLTRMGYQARFSVQQAGFHGISQSRRRLFIWGTKLGKTIPGFLQPSTCFPKNASLTIPLPFNIGYVSNKRAGQCAPHHSVTVFDAISDLPRFEYLNPLKVVPHYIDPVQHLNIVPKFHGDVGRYVGHMEQDYDSPPVSEFQRWCRERSTKLYQHVTKPLSELNVERVYLIPMTPGSDHHSLPGPLKPWCLSHKDSAASRHNGWKGLYGRLDFTGNFQTAITDLNPMSKSGTVIHPSQRRILSVREYARVQSFPDDFIFESFQPDYPVDMHRQIGNAVPPLLAYTLGQCLVEAKRHDKFNDISNISQDFDISNISNLNKLASLDKKYISRSLKSVQSKYSVNQIPHGPAKVSRSNYSNDAKREFISRMTAPRTRNNPKITYNELDDFEFNNDDEVIPSAKIRKFSAKIDKESRGFRVLVTKKVIPVENSDKFRVLINKKVTTNGNADTAKITENGEVSSSVNSTEATQNGNISSSIETTEIVQNGKDKDAEVINLSE</sequence>
<dbReference type="OMA" id="KINDAEC"/>
<evidence type="ECO:0000256" key="10">
    <source>
        <dbReference type="SAM" id="MobiDB-lite"/>
    </source>
</evidence>
<evidence type="ECO:0000256" key="5">
    <source>
        <dbReference type="ARBA" id="ARBA00022691"/>
    </source>
</evidence>
<dbReference type="PANTHER" id="PTHR10629:SF52">
    <property type="entry name" value="DNA (CYTOSINE-5)-METHYLTRANSFERASE 1"/>
    <property type="match status" value="1"/>
</dbReference>
<keyword evidence="8" id="KW-0539">Nucleus</keyword>
<dbReference type="InterPro" id="IPR022702">
    <property type="entry name" value="Cytosine_MeTrfase1_RFD"/>
</dbReference>
<dbReference type="GO" id="GO:0044027">
    <property type="term" value="P:negative regulation of gene expression via chromosomal CpG island methylation"/>
    <property type="evidence" value="ECO:0007669"/>
    <property type="project" value="TreeGrafter"/>
</dbReference>
<keyword evidence="3 9" id="KW-0489">Methyltransferase</keyword>
<dbReference type="InterPro" id="IPR050390">
    <property type="entry name" value="C5-Methyltransferase"/>
</dbReference>
<evidence type="ECO:0000256" key="6">
    <source>
        <dbReference type="ARBA" id="ARBA00022737"/>
    </source>
</evidence>
<dbReference type="CDD" id="cd04370">
    <property type="entry name" value="BAH"/>
    <property type="match status" value="1"/>
</dbReference>